<sequence length="140" mass="16637">MNGSLVAVSITPFKGLKRVLHLKKLSEDLQRKYPNSWRSIKWVRGRWLNKARNILVNSAHRSSKKLAEIAREYRALIVFEDLERLRENGEHCYKLSWEKSLWCYRRVQMFTEYKVMVYGIKAVYVNPAKTSKKSKYLQAL</sequence>
<evidence type="ECO:0000256" key="1">
    <source>
        <dbReference type="ARBA" id="ARBA00023125"/>
    </source>
</evidence>
<dbReference type="AlphaFoldDB" id="A0A7J2U2L0"/>
<protein>
    <recommendedName>
        <fullName evidence="3">Transposase</fullName>
    </recommendedName>
</protein>
<name>A0A7J2U2L0_9CREN</name>
<dbReference type="InterPro" id="IPR010095">
    <property type="entry name" value="Cas12f1-like_TNB"/>
</dbReference>
<evidence type="ECO:0008006" key="3">
    <source>
        <dbReference type="Google" id="ProtNLM"/>
    </source>
</evidence>
<keyword evidence="1" id="KW-0238">DNA-binding</keyword>
<evidence type="ECO:0000313" key="2">
    <source>
        <dbReference type="EMBL" id="HEM66991.1"/>
    </source>
</evidence>
<dbReference type="EMBL" id="DSEU01000039">
    <property type="protein sequence ID" value="HEM66991.1"/>
    <property type="molecule type" value="Genomic_DNA"/>
</dbReference>
<gene>
    <name evidence="2" type="ORF">ENO26_05430</name>
</gene>
<organism evidence="2">
    <name type="scientific">Ignisphaera aggregans</name>
    <dbReference type="NCBI Taxonomy" id="334771"/>
    <lineage>
        <taxon>Archaea</taxon>
        <taxon>Thermoproteota</taxon>
        <taxon>Thermoprotei</taxon>
        <taxon>Desulfurococcales</taxon>
        <taxon>Desulfurococcaceae</taxon>
        <taxon>Ignisphaera</taxon>
    </lineage>
</organism>
<reference evidence="2" key="1">
    <citation type="journal article" date="2020" name="mSystems">
        <title>Genome- and Community-Level Interaction Insights into Carbon Utilization and Element Cycling Functions of Hydrothermarchaeota in Hydrothermal Sediment.</title>
        <authorList>
            <person name="Zhou Z."/>
            <person name="Liu Y."/>
            <person name="Xu W."/>
            <person name="Pan J."/>
            <person name="Luo Z.H."/>
            <person name="Li M."/>
        </authorList>
    </citation>
    <scope>NUCLEOTIDE SEQUENCE [LARGE SCALE GENOMIC DNA]</scope>
    <source>
        <strain evidence="2">SpSt-125</strain>
    </source>
</reference>
<dbReference type="GO" id="GO:0003677">
    <property type="term" value="F:DNA binding"/>
    <property type="evidence" value="ECO:0007669"/>
    <property type="project" value="UniProtKB-KW"/>
</dbReference>
<accession>A0A7J2U2L0</accession>
<comment type="caution">
    <text evidence="2">The sequence shown here is derived from an EMBL/GenBank/DDBJ whole genome shotgun (WGS) entry which is preliminary data.</text>
</comment>
<proteinExistence type="predicted"/>
<dbReference type="NCBIfam" id="TIGR01766">
    <property type="entry name" value="IS200/IS605 family accessory protein TnpB-like domain"/>
    <property type="match status" value="1"/>
</dbReference>